<dbReference type="InterPro" id="IPR035513">
    <property type="entry name" value="Invertase/methylesterase_inhib"/>
</dbReference>
<feature type="chain" id="PRO_5025593704" evidence="3">
    <location>
        <begin position="47"/>
        <end position="221"/>
    </location>
</feature>
<dbReference type="Gene3D" id="1.20.140.40">
    <property type="entry name" value="Invertase/pectin methylesterase inhibitor family protein"/>
    <property type="match status" value="1"/>
</dbReference>
<evidence type="ECO:0000313" key="6">
    <source>
        <dbReference type="Proteomes" id="UP000447434"/>
    </source>
</evidence>
<gene>
    <name evidence="5" type="ORF">Lalb_Chr01g0000241</name>
</gene>
<evidence type="ECO:0000256" key="1">
    <source>
        <dbReference type="ARBA" id="ARBA00022729"/>
    </source>
</evidence>
<organism evidence="5 6">
    <name type="scientific">Lupinus albus</name>
    <name type="common">White lupine</name>
    <name type="synonym">Lupinus termis</name>
    <dbReference type="NCBI Taxonomy" id="3870"/>
    <lineage>
        <taxon>Eukaryota</taxon>
        <taxon>Viridiplantae</taxon>
        <taxon>Streptophyta</taxon>
        <taxon>Embryophyta</taxon>
        <taxon>Tracheophyta</taxon>
        <taxon>Spermatophyta</taxon>
        <taxon>Magnoliopsida</taxon>
        <taxon>eudicotyledons</taxon>
        <taxon>Gunneridae</taxon>
        <taxon>Pentapetalae</taxon>
        <taxon>rosids</taxon>
        <taxon>fabids</taxon>
        <taxon>Fabales</taxon>
        <taxon>Fabaceae</taxon>
        <taxon>Papilionoideae</taxon>
        <taxon>50 kb inversion clade</taxon>
        <taxon>genistoids sensu lato</taxon>
        <taxon>core genistoids</taxon>
        <taxon>Genisteae</taxon>
        <taxon>Lupinus</taxon>
    </lineage>
</organism>
<feature type="domain" description="Pectinesterase inhibitor" evidence="4">
    <location>
        <begin position="55"/>
        <end position="215"/>
    </location>
</feature>
<dbReference type="OrthoDB" id="1430376at2759"/>
<name>A0A6A4R375_LUPAL</name>
<dbReference type="CDD" id="cd15798">
    <property type="entry name" value="PMEI-like_3"/>
    <property type="match status" value="1"/>
</dbReference>
<proteinExistence type="inferred from homology"/>
<dbReference type="InterPro" id="IPR006501">
    <property type="entry name" value="Pectinesterase_inhib_dom"/>
</dbReference>
<dbReference type="PANTHER" id="PTHR31080:SF292">
    <property type="entry name" value="PLANT INVERTASE_PECTIN METHYLESTERASE INHIBITOR"/>
    <property type="match status" value="1"/>
</dbReference>
<evidence type="ECO:0000259" key="4">
    <source>
        <dbReference type="SMART" id="SM00856"/>
    </source>
</evidence>
<protein>
    <submittedName>
        <fullName evidence="5">Putative pectinesterase</fullName>
    </submittedName>
</protein>
<keyword evidence="1 3" id="KW-0732">Signal</keyword>
<keyword evidence="6" id="KW-1185">Reference proteome</keyword>
<dbReference type="SMART" id="SM00856">
    <property type="entry name" value="PMEI"/>
    <property type="match status" value="1"/>
</dbReference>
<reference evidence="6" key="1">
    <citation type="journal article" date="2020" name="Nat. Commun.">
        <title>Genome sequence of the cluster root forming white lupin.</title>
        <authorList>
            <person name="Hufnagel B."/>
            <person name="Marques A."/>
            <person name="Soriano A."/>
            <person name="Marques L."/>
            <person name="Divol F."/>
            <person name="Doumas P."/>
            <person name="Sallet E."/>
            <person name="Mancinotti D."/>
            <person name="Carrere S."/>
            <person name="Marande W."/>
            <person name="Arribat S."/>
            <person name="Keller J."/>
            <person name="Huneau C."/>
            <person name="Blein T."/>
            <person name="Aime D."/>
            <person name="Laguerre M."/>
            <person name="Taylor J."/>
            <person name="Schubert V."/>
            <person name="Nelson M."/>
            <person name="Geu-Flores F."/>
            <person name="Crespi M."/>
            <person name="Gallardo-Guerrero K."/>
            <person name="Delaux P.-M."/>
            <person name="Salse J."/>
            <person name="Berges H."/>
            <person name="Guyot R."/>
            <person name="Gouzy J."/>
            <person name="Peret B."/>
        </authorList>
    </citation>
    <scope>NUCLEOTIDE SEQUENCE [LARGE SCALE GENOMIC DNA]</scope>
    <source>
        <strain evidence="6">cv. Amiga</strain>
    </source>
</reference>
<feature type="signal peptide" evidence="3">
    <location>
        <begin position="1"/>
        <end position="46"/>
    </location>
</feature>
<dbReference type="Pfam" id="PF04043">
    <property type="entry name" value="PMEI"/>
    <property type="match status" value="1"/>
</dbReference>
<dbReference type="InterPro" id="IPR051955">
    <property type="entry name" value="PME_Inhibitor"/>
</dbReference>
<dbReference type="Proteomes" id="UP000447434">
    <property type="component" value="Chromosome 1"/>
</dbReference>
<dbReference type="PANTHER" id="PTHR31080">
    <property type="entry name" value="PECTINESTERASE INHIBITOR-LIKE"/>
    <property type="match status" value="1"/>
</dbReference>
<sequence length="221" mass="24871">MIHLYQCIERNKLEMAMNHSMCSSHNMLRITLSLIFISTLMHIASASNSTSTNNTYKRFIKVKCNSTTYPSYCYKFLSPYASTIKTNTVTLTKISVHVALKAAKNASSTLKRLSKGKGRLSDAERELISDCKENVGDAVDLLQQSVDGLKYLNGTRTYEERFEWDTIKTWMSASITDEGTCTDEFDELKVRASIQNIIKRVLLHVACLNSIALALVNSLSY</sequence>
<dbReference type="NCBIfam" id="TIGR01614">
    <property type="entry name" value="PME_inhib"/>
    <property type="match status" value="1"/>
</dbReference>
<comment type="caution">
    <text evidence="5">The sequence shown here is derived from an EMBL/GenBank/DDBJ whole genome shotgun (WGS) entry which is preliminary data.</text>
</comment>
<evidence type="ECO:0000256" key="2">
    <source>
        <dbReference type="ARBA" id="ARBA00038471"/>
    </source>
</evidence>
<dbReference type="AlphaFoldDB" id="A0A6A4R375"/>
<dbReference type="EMBL" id="WOCE01000001">
    <property type="protein sequence ID" value="KAE9620163.1"/>
    <property type="molecule type" value="Genomic_DNA"/>
</dbReference>
<evidence type="ECO:0000313" key="5">
    <source>
        <dbReference type="EMBL" id="KAE9620163.1"/>
    </source>
</evidence>
<dbReference type="GO" id="GO:0004857">
    <property type="term" value="F:enzyme inhibitor activity"/>
    <property type="evidence" value="ECO:0007669"/>
    <property type="project" value="InterPro"/>
</dbReference>
<comment type="similarity">
    <text evidence="2">Belongs to the PMEI family.</text>
</comment>
<accession>A0A6A4R375</accession>
<dbReference type="SUPFAM" id="SSF101148">
    <property type="entry name" value="Plant invertase/pectin methylesterase inhibitor"/>
    <property type="match status" value="1"/>
</dbReference>
<evidence type="ECO:0000256" key="3">
    <source>
        <dbReference type="SAM" id="SignalP"/>
    </source>
</evidence>